<protein>
    <submittedName>
        <fullName evidence="2">Uncharacterized protein</fullName>
    </submittedName>
</protein>
<feature type="transmembrane region" description="Helical" evidence="1">
    <location>
        <begin position="6"/>
        <end position="22"/>
    </location>
</feature>
<evidence type="ECO:0000313" key="2">
    <source>
        <dbReference type="EMBL" id="QLY81208.1"/>
    </source>
</evidence>
<proteinExistence type="predicted"/>
<name>A0A7D6VT27_9CLOT</name>
<dbReference type="KEGG" id="cint:HZF06_06375"/>
<evidence type="ECO:0000256" key="1">
    <source>
        <dbReference type="SAM" id="Phobius"/>
    </source>
</evidence>
<dbReference type="AlphaFoldDB" id="A0A7D6VT27"/>
<feature type="transmembrane region" description="Helical" evidence="1">
    <location>
        <begin position="27"/>
        <end position="47"/>
    </location>
</feature>
<dbReference type="EMBL" id="CP059378">
    <property type="protein sequence ID" value="QLY81208.1"/>
    <property type="molecule type" value="Genomic_DNA"/>
</dbReference>
<evidence type="ECO:0000313" key="3">
    <source>
        <dbReference type="Proteomes" id="UP000512286"/>
    </source>
</evidence>
<reference evidence="2 3" key="1">
    <citation type="submission" date="2020-07" db="EMBL/GenBank/DDBJ databases">
        <title>Electron transfer.</title>
        <authorList>
            <person name="Huang L."/>
            <person name="Liu X."/>
            <person name="Zhou S."/>
        </authorList>
    </citation>
    <scope>NUCLEOTIDE SEQUENCE [LARGE SCALE GENOMIC DNA]</scope>
    <source>
        <strain evidence="2 3">Lx1</strain>
    </source>
</reference>
<keyword evidence="1" id="KW-1133">Transmembrane helix</keyword>
<dbReference type="RefSeq" id="WP_181602855.1">
    <property type="nucleotide sequence ID" value="NZ_CP059378.1"/>
</dbReference>
<dbReference type="Proteomes" id="UP000512286">
    <property type="component" value="Chromosome"/>
</dbReference>
<organism evidence="2 3">
    <name type="scientific">Clostridium intestinale</name>
    <dbReference type="NCBI Taxonomy" id="36845"/>
    <lineage>
        <taxon>Bacteria</taxon>
        <taxon>Bacillati</taxon>
        <taxon>Bacillota</taxon>
        <taxon>Clostridia</taxon>
        <taxon>Eubacteriales</taxon>
        <taxon>Clostridiaceae</taxon>
        <taxon>Clostridium</taxon>
    </lineage>
</organism>
<gene>
    <name evidence="2" type="ORF">HZF06_06375</name>
</gene>
<keyword evidence="1" id="KW-0472">Membrane</keyword>
<sequence length="80" mass="9081">MKEVISIIAFTILTIYFLIEFVKSKKIYNLFVVVIALAAIFINTPLAENISKLIENIIVFGILILGFCAIYLGNKEDKKR</sequence>
<keyword evidence="1" id="KW-0812">Transmembrane</keyword>
<feature type="transmembrane region" description="Helical" evidence="1">
    <location>
        <begin position="53"/>
        <end position="73"/>
    </location>
</feature>
<accession>A0A7D6VT27</accession>